<name>A0ABR1JP11_9AGAR</name>
<dbReference type="InterPro" id="IPR005303">
    <property type="entry name" value="MOCOS_middle"/>
</dbReference>
<keyword evidence="1" id="KW-0812">Transmembrane</keyword>
<keyword evidence="1" id="KW-1133">Transmembrane helix</keyword>
<dbReference type="Proteomes" id="UP001498398">
    <property type="component" value="Unassembled WGS sequence"/>
</dbReference>
<comment type="caution">
    <text evidence="3">The sequence shown here is derived from an EMBL/GenBank/DDBJ whole genome shotgun (WGS) entry which is preliminary data.</text>
</comment>
<evidence type="ECO:0000313" key="3">
    <source>
        <dbReference type="EMBL" id="KAK7464479.1"/>
    </source>
</evidence>
<evidence type="ECO:0000313" key="4">
    <source>
        <dbReference type="Proteomes" id="UP001498398"/>
    </source>
</evidence>
<accession>A0ABR1JP11</accession>
<evidence type="ECO:0000259" key="2">
    <source>
        <dbReference type="Pfam" id="PF03476"/>
    </source>
</evidence>
<sequence>MTSSEPHPSHELLQPANGILPNTFLLGLTFSITVLFFFKFRNVASSKTSSDTNPIPNTIASTSNQDKRMDAIKGIKQAQNAVKETIKGSGATLPYADRLEKPNFGYEDIKVSKILVHPIKSCRGTSVQRCRYTPEGLENDRKWAIIDEKHAVITARDIAKMVLVTPKVEVDESSPYGGFLRISFPKDSGSEEFVVPLKPSGETLSTWKLYVILDVNRSLSITADTNGTTLQMRRIDDISMWGTSLDGYICETPPLMPSASGRSPSTILSEYLEKPVQLVYKGGRPRPCDKTSLFPELEATAVYQDGYPLLVLSEENVEAVEKELRGHVGTQGIEERWATDRIVVER</sequence>
<dbReference type="EMBL" id="JBANRG010000008">
    <property type="protein sequence ID" value="KAK7464479.1"/>
    <property type="molecule type" value="Genomic_DNA"/>
</dbReference>
<keyword evidence="4" id="KW-1185">Reference proteome</keyword>
<feature type="transmembrane region" description="Helical" evidence="1">
    <location>
        <begin position="20"/>
        <end position="38"/>
    </location>
</feature>
<protein>
    <recommendedName>
        <fullName evidence="2">Molybdenum cofactor sulfurase middle domain-containing protein</fullName>
    </recommendedName>
</protein>
<keyword evidence="1" id="KW-0472">Membrane</keyword>
<proteinExistence type="predicted"/>
<organism evidence="3 4">
    <name type="scientific">Marasmiellus scandens</name>
    <dbReference type="NCBI Taxonomy" id="2682957"/>
    <lineage>
        <taxon>Eukaryota</taxon>
        <taxon>Fungi</taxon>
        <taxon>Dikarya</taxon>
        <taxon>Basidiomycota</taxon>
        <taxon>Agaricomycotina</taxon>
        <taxon>Agaricomycetes</taxon>
        <taxon>Agaricomycetidae</taxon>
        <taxon>Agaricales</taxon>
        <taxon>Marasmiineae</taxon>
        <taxon>Omphalotaceae</taxon>
        <taxon>Marasmiellus</taxon>
    </lineage>
</organism>
<dbReference type="SUPFAM" id="SSF141673">
    <property type="entry name" value="MOSC N-terminal domain-like"/>
    <property type="match status" value="1"/>
</dbReference>
<reference evidence="3 4" key="1">
    <citation type="submission" date="2024-01" db="EMBL/GenBank/DDBJ databases">
        <title>A draft genome for the cacao thread blight pathogen Marasmiellus scandens.</title>
        <authorList>
            <person name="Baruah I.K."/>
            <person name="Leung J."/>
            <person name="Bukari Y."/>
            <person name="Amoako-Attah I."/>
            <person name="Meinhardt L.W."/>
            <person name="Bailey B.A."/>
            <person name="Cohen S.P."/>
        </authorList>
    </citation>
    <scope>NUCLEOTIDE SEQUENCE [LARGE SCALE GENOMIC DNA]</scope>
    <source>
        <strain evidence="3 4">GH-19</strain>
    </source>
</reference>
<feature type="domain" description="Molybdenum cofactor sulfurase middle" evidence="2">
    <location>
        <begin position="110"/>
        <end position="199"/>
    </location>
</feature>
<dbReference type="Pfam" id="PF03476">
    <property type="entry name" value="MOSC_N"/>
    <property type="match status" value="1"/>
</dbReference>
<gene>
    <name evidence="3" type="ORF">VKT23_006649</name>
</gene>
<evidence type="ECO:0000256" key="1">
    <source>
        <dbReference type="SAM" id="Phobius"/>
    </source>
</evidence>